<dbReference type="EMBL" id="BMAV01010271">
    <property type="protein sequence ID" value="GFY55256.1"/>
    <property type="molecule type" value="Genomic_DNA"/>
</dbReference>
<organism evidence="2 3">
    <name type="scientific">Trichonephila inaurata madagascariensis</name>
    <dbReference type="NCBI Taxonomy" id="2747483"/>
    <lineage>
        <taxon>Eukaryota</taxon>
        <taxon>Metazoa</taxon>
        <taxon>Ecdysozoa</taxon>
        <taxon>Arthropoda</taxon>
        <taxon>Chelicerata</taxon>
        <taxon>Arachnida</taxon>
        <taxon>Araneae</taxon>
        <taxon>Araneomorphae</taxon>
        <taxon>Entelegynae</taxon>
        <taxon>Araneoidea</taxon>
        <taxon>Nephilidae</taxon>
        <taxon>Trichonephila</taxon>
        <taxon>Trichonephila inaurata</taxon>
    </lineage>
</organism>
<feature type="compositionally biased region" description="Low complexity" evidence="1">
    <location>
        <begin position="169"/>
        <end position="179"/>
    </location>
</feature>
<comment type="caution">
    <text evidence="2">The sequence shown here is derived from an EMBL/GenBank/DDBJ whole genome shotgun (WGS) entry which is preliminary data.</text>
</comment>
<dbReference type="Proteomes" id="UP000886998">
    <property type="component" value="Unassembled WGS sequence"/>
</dbReference>
<dbReference type="OrthoDB" id="10525717at2759"/>
<evidence type="ECO:0000256" key="1">
    <source>
        <dbReference type="SAM" id="MobiDB-lite"/>
    </source>
</evidence>
<feature type="compositionally biased region" description="Basic and acidic residues" evidence="1">
    <location>
        <begin position="53"/>
        <end position="66"/>
    </location>
</feature>
<reference evidence="2" key="1">
    <citation type="submission" date="2020-08" db="EMBL/GenBank/DDBJ databases">
        <title>Multicomponent nature underlies the extraordinary mechanical properties of spider dragline silk.</title>
        <authorList>
            <person name="Kono N."/>
            <person name="Nakamura H."/>
            <person name="Mori M."/>
            <person name="Yoshida Y."/>
            <person name="Ohtoshi R."/>
            <person name="Malay A.D."/>
            <person name="Moran D.A.P."/>
            <person name="Tomita M."/>
            <person name="Numata K."/>
            <person name="Arakawa K."/>
        </authorList>
    </citation>
    <scope>NUCLEOTIDE SEQUENCE</scope>
</reference>
<proteinExistence type="predicted"/>
<feature type="region of interest" description="Disordered" evidence="1">
    <location>
        <begin position="157"/>
        <end position="203"/>
    </location>
</feature>
<name>A0A8X6XPF2_9ARAC</name>
<gene>
    <name evidence="2" type="primary">AVEN_264778_1</name>
    <name evidence="2" type="ORF">TNIN_142031</name>
</gene>
<sequence length="203" mass="22306">MKRSSSVPCRATMPSVSISSPVRTNATIMELNDLNKDASQSVPEENEDSQEPVQRKYSLDSHERSKQRVSLRTVSNCDNMYSQECLDESDTVMEMQVAVVVQAPRLGFGEDFDGLRPLPRPPPKNVMTGSSNIAIPGIHHSRHCSSDVNGMDMASRSARYRSANDPCDTSSVGTSSGGSFQENPNFPKEKRGNPNVRPCTSIR</sequence>
<keyword evidence="3" id="KW-1185">Reference proteome</keyword>
<accession>A0A8X6XPF2</accession>
<feature type="region of interest" description="Disordered" evidence="1">
    <location>
        <begin position="33"/>
        <end position="66"/>
    </location>
</feature>
<dbReference type="AlphaFoldDB" id="A0A8X6XPF2"/>
<evidence type="ECO:0000313" key="3">
    <source>
        <dbReference type="Proteomes" id="UP000886998"/>
    </source>
</evidence>
<protein>
    <submittedName>
        <fullName evidence="2">Uncharacterized protein</fullName>
    </submittedName>
</protein>
<evidence type="ECO:0000313" key="2">
    <source>
        <dbReference type="EMBL" id="GFY55256.1"/>
    </source>
</evidence>